<dbReference type="GO" id="GO:0005737">
    <property type="term" value="C:cytoplasm"/>
    <property type="evidence" value="ECO:0007669"/>
    <property type="project" value="TreeGrafter"/>
</dbReference>
<dbReference type="InterPro" id="IPR036869">
    <property type="entry name" value="J_dom_sf"/>
</dbReference>
<dbReference type="PROSITE" id="PS50076">
    <property type="entry name" value="DNAJ_2"/>
    <property type="match status" value="1"/>
</dbReference>
<proteinExistence type="predicted"/>
<protein>
    <recommendedName>
        <fullName evidence="4">DnaJ homolog subfamily C member 21</fullName>
    </recommendedName>
</protein>
<dbReference type="InterPro" id="IPR022755">
    <property type="entry name" value="Znf_C2H2_jaz"/>
</dbReference>
<evidence type="ECO:0000256" key="1">
    <source>
        <dbReference type="ARBA" id="ARBA00022723"/>
    </source>
</evidence>
<dbReference type="InterPro" id="IPR013087">
    <property type="entry name" value="Znf_C2H2_type"/>
</dbReference>
<dbReference type="PROSITE" id="PS00636">
    <property type="entry name" value="DNAJ_1"/>
    <property type="match status" value="1"/>
</dbReference>
<dbReference type="WBParaSite" id="L893_g20477.t1">
    <property type="protein sequence ID" value="L893_g20477.t1"/>
    <property type="gene ID" value="L893_g20477"/>
</dbReference>
<evidence type="ECO:0000313" key="11">
    <source>
        <dbReference type="WBParaSite" id="L893_g20477.t1"/>
    </source>
</evidence>
<evidence type="ECO:0000256" key="5">
    <source>
        <dbReference type="PROSITE-ProRule" id="PRU00042"/>
    </source>
</evidence>
<dbReference type="InterPro" id="IPR001623">
    <property type="entry name" value="DnaJ_domain"/>
</dbReference>
<evidence type="ECO:0000259" key="9">
    <source>
        <dbReference type="PROSITE" id="PS50157"/>
    </source>
</evidence>
<dbReference type="FunFam" id="1.10.287.110:FF:000046">
    <property type="entry name" value="dnaJ homolog subfamily C member 21"/>
    <property type="match status" value="1"/>
</dbReference>
<dbReference type="InterPro" id="IPR036236">
    <property type="entry name" value="Znf_C2H2_sf"/>
</dbReference>
<keyword evidence="2 5" id="KW-0863">Zinc-finger</keyword>
<evidence type="ECO:0000256" key="3">
    <source>
        <dbReference type="ARBA" id="ARBA00022833"/>
    </source>
</evidence>
<dbReference type="Pfam" id="PF21884">
    <property type="entry name" value="ZUO1-like_ZHD"/>
    <property type="match status" value="1"/>
</dbReference>
<dbReference type="SUPFAM" id="SSF57667">
    <property type="entry name" value="beta-beta-alpha zinc fingers"/>
    <property type="match status" value="1"/>
</dbReference>
<keyword evidence="1" id="KW-0479">Metal-binding</keyword>
<evidence type="ECO:0000256" key="4">
    <source>
        <dbReference type="ARBA" id="ARBA00074367"/>
    </source>
</evidence>
<dbReference type="Gene3D" id="1.10.287.110">
    <property type="entry name" value="DnaJ domain"/>
    <property type="match status" value="1"/>
</dbReference>
<dbReference type="InterPro" id="IPR054076">
    <property type="entry name" value="ZUO1-like_ZHD"/>
</dbReference>
<name>A0A1I7YWR3_9BILA</name>
<dbReference type="InterPro" id="IPR018253">
    <property type="entry name" value="DnaJ_domain_CS"/>
</dbReference>
<keyword evidence="3" id="KW-0862">Zinc</keyword>
<feature type="domain" description="J" evidence="8">
    <location>
        <begin position="88"/>
        <end position="154"/>
    </location>
</feature>
<dbReference type="Gene3D" id="3.30.160.60">
    <property type="entry name" value="Classic Zinc Finger"/>
    <property type="match status" value="1"/>
</dbReference>
<dbReference type="PROSITE" id="PS50157">
    <property type="entry name" value="ZINC_FINGER_C2H2_2"/>
    <property type="match status" value="1"/>
</dbReference>
<dbReference type="PRINTS" id="PR00625">
    <property type="entry name" value="JDOMAIN"/>
</dbReference>
<feature type="coiled-coil region" evidence="6">
    <location>
        <begin position="266"/>
        <end position="345"/>
    </location>
</feature>
<evidence type="ECO:0000256" key="7">
    <source>
        <dbReference type="SAM" id="MobiDB-lite"/>
    </source>
</evidence>
<dbReference type="Proteomes" id="UP000095287">
    <property type="component" value="Unplaced"/>
</dbReference>
<dbReference type="Pfam" id="PF12171">
    <property type="entry name" value="zf-C2H2_jaz"/>
    <property type="match status" value="1"/>
</dbReference>
<organism evidence="10 11">
    <name type="scientific">Steinernema glaseri</name>
    <dbReference type="NCBI Taxonomy" id="37863"/>
    <lineage>
        <taxon>Eukaryota</taxon>
        <taxon>Metazoa</taxon>
        <taxon>Ecdysozoa</taxon>
        <taxon>Nematoda</taxon>
        <taxon>Chromadorea</taxon>
        <taxon>Rhabditida</taxon>
        <taxon>Tylenchina</taxon>
        <taxon>Panagrolaimomorpha</taxon>
        <taxon>Strongyloidoidea</taxon>
        <taxon>Steinernematidae</taxon>
        <taxon>Steinernema</taxon>
    </lineage>
</organism>
<dbReference type="PANTHER" id="PTHR44029:SF1">
    <property type="entry name" value="DNAJ HOMOLOG SUBFAMILY C MEMBER 21"/>
    <property type="match status" value="1"/>
</dbReference>
<evidence type="ECO:0000313" key="10">
    <source>
        <dbReference type="Proteomes" id="UP000095287"/>
    </source>
</evidence>
<dbReference type="SUPFAM" id="SSF46565">
    <property type="entry name" value="Chaperone J-domain"/>
    <property type="match status" value="1"/>
</dbReference>
<dbReference type="GO" id="GO:0008270">
    <property type="term" value="F:zinc ion binding"/>
    <property type="evidence" value="ECO:0007669"/>
    <property type="project" value="UniProtKB-KW"/>
</dbReference>
<feature type="domain" description="C2H2-type" evidence="9">
    <location>
        <begin position="528"/>
        <end position="557"/>
    </location>
</feature>
<dbReference type="CDD" id="cd06257">
    <property type="entry name" value="DnaJ"/>
    <property type="match status" value="1"/>
</dbReference>
<evidence type="ECO:0000256" key="2">
    <source>
        <dbReference type="ARBA" id="ARBA00022771"/>
    </source>
</evidence>
<dbReference type="SMART" id="SM00271">
    <property type="entry name" value="DnaJ"/>
    <property type="match status" value="1"/>
</dbReference>
<feature type="compositionally biased region" description="Basic residues" evidence="7">
    <location>
        <begin position="448"/>
        <end position="459"/>
    </location>
</feature>
<dbReference type="SMART" id="SM00451">
    <property type="entry name" value="ZnF_U1"/>
    <property type="match status" value="1"/>
</dbReference>
<dbReference type="Pfam" id="PF00226">
    <property type="entry name" value="DnaJ"/>
    <property type="match status" value="1"/>
</dbReference>
<keyword evidence="10" id="KW-1185">Reference proteome</keyword>
<keyword evidence="6" id="KW-0175">Coiled coil</keyword>
<feature type="region of interest" description="Disordered" evidence="7">
    <location>
        <begin position="550"/>
        <end position="571"/>
    </location>
</feature>
<evidence type="ECO:0000256" key="6">
    <source>
        <dbReference type="SAM" id="Coils"/>
    </source>
</evidence>
<dbReference type="AlphaFoldDB" id="A0A1I7YWR3"/>
<dbReference type="InterPro" id="IPR003604">
    <property type="entry name" value="Matrin/U1-like-C_Znf_C2H2"/>
</dbReference>
<dbReference type="PANTHER" id="PTHR44029">
    <property type="entry name" value="DNAJ HOMOLOG SUBFAMILY C MEMBER 21"/>
    <property type="match status" value="1"/>
</dbReference>
<evidence type="ECO:0000259" key="8">
    <source>
        <dbReference type="PROSITE" id="PS50076"/>
    </source>
</evidence>
<dbReference type="PROSITE" id="PS00028">
    <property type="entry name" value="ZINC_FINGER_C2H2_1"/>
    <property type="match status" value="2"/>
</dbReference>
<sequence length="571" mass="66509">MHGDYSDQPSRTDEIIQKDDKTEVPTIGYKSEAKVALQVHSTTLHSFRRCRSGEGRGEAELMNYPNADQLVSVDLGTWPKQQGNAMRCHYEVLEIERDANDDQIKKAYRKLALKWHPDKNPDRVEECTQYFALLQQAHEVLSDPHERAFYDRYRENILAGGADGDLKDEGVDLFGYFTSSCYSGFGDDKKGFYTVYRQLFEQLASEDYEYMENFADHCYPTFGNSTSDYEEVVSHFYGFWMDFSTVRSFAWLDEHDIRQAPNAKYAKMMEKENKKLRDVGKKQRNEQIRELVQFVRKRDKRVIAYRQVLEERRQEQEKKTEENRKRQIRQRLEDLQNYKENDKHKEDHLQDLREIEEALDAEYGGISGDSDEDILDPEDDLYCVACEKAFKNMKSKENHDKSKKHRENLALLRKHMLEEDAELLFDTPTPDLREENEESVTPQNTGGKRSKKQKKKDKRQKALEEDEEKDIPPQCSDPATDVVETEICKLTEETANLEVDQAKPKKARRKNKDTVKEEDGAPTGPKEAFCDACREKFESRSRLFAHLKETGHATLKTGTPAPAKKGKKKKC</sequence>
<dbReference type="InterPro" id="IPR051964">
    <property type="entry name" value="Chaperone_stress_response"/>
</dbReference>
<accession>A0A1I7YWR3</accession>
<dbReference type="GO" id="GO:0003676">
    <property type="term" value="F:nucleic acid binding"/>
    <property type="evidence" value="ECO:0007669"/>
    <property type="project" value="InterPro"/>
</dbReference>
<feature type="region of interest" description="Disordered" evidence="7">
    <location>
        <begin position="427"/>
        <end position="528"/>
    </location>
</feature>
<reference evidence="11" key="1">
    <citation type="submission" date="2016-11" db="UniProtKB">
        <authorList>
            <consortium name="WormBaseParasite"/>
        </authorList>
    </citation>
    <scope>IDENTIFICATION</scope>
</reference>